<keyword evidence="1" id="KW-1133">Transmembrane helix</keyword>
<protein>
    <recommendedName>
        <fullName evidence="4">Methyltransferase domain-containing protein</fullName>
    </recommendedName>
</protein>
<feature type="transmembrane region" description="Helical" evidence="1">
    <location>
        <begin position="32"/>
        <end position="51"/>
    </location>
</feature>
<dbReference type="AlphaFoldDB" id="A0AAD9JVW7"/>
<keyword evidence="1" id="KW-0812">Transmembrane</keyword>
<reference evidence="2" key="1">
    <citation type="journal article" date="2023" name="Mol. Biol. Evol.">
        <title>Third-Generation Sequencing Reveals the Adaptive Role of the Epigenome in Three Deep-Sea Polychaetes.</title>
        <authorList>
            <person name="Perez M."/>
            <person name="Aroh O."/>
            <person name="Sun Y."/>
            <person name="Lan Y."/>
            <person name="Juniper S.K."/>
            <person name="Young C.R."/>
            <person name="Angers B."/>
            <person name="Qian P.Y."/>
        </authorList>
    </citation>
    <scope>NUCLEOTIDE SEQUENCE</scope>
    <source>
        <strain evidence="2">P08H-3</strain>
    </source>
</reference>
<organism evidence="2 3">
    <name type="scientific">Paralvinella palmiformis</name>
    <dbReference type="NCBI Taxonomy" id="53620"/>
    <lineage>
        <taxon>Eukaryota</taxon>
        <taxon>Metazoa</taxon>
        <taxon>Spiralia</taxon>
        <taxon>Lophotrochozoa</taxon>
        <taxon>Annelida</taxon>
        <taxon>Polychaeta</taxon>
        <taxon>Sedentaria</taxon>
        <taxon>Canalipalpata</taxon>
        <taxon>Terebellida</taxon>
        <taxon>Terebelliformia</taxon>
        <taxon>Alvinellidae</taxon>
        <taxon>Paralvinella</taxon>
    </lineage>
</organism>
<dbReference type="Proteomes" id="UP001208570">
    <property type="component" value="Unassembled WGS sequence"/>
</dbReference>
<dbReference type="EMBL" id="JAODUP010000137">
    <property type="protein sequence ID" value="KAK2160242.1"/>
    <property type="molecule type" value="Genomic_DNA"/>
</dbReference>
<dbReference type="PANTHER" id="PTHR32026">
    <property type="entry name" value="METHYLTRANSFERASE-LIKE PROTEIN 24"/>
    <property type="match status" value="1"/>
</dbReference>
<accession>A0AAD9JVW7</accession>
<evidence type="ECO:0000256" key="1">
    <source>
        <dbReference type="SAM" id="Phobius"/>
    </source>
</evidence>
<sequence length="537" mass="62497">MSPAQFCAVVMSAGKKGCPRPGRSPWRRKKSCLLMVFACIVLFGFIQMTQFNDGYTALRPLSDAQSEAKRLLKFITHYNYQCNSTVQIGNRSHWPICVEKDVGIDLDSKEVKLMYTVGSNIDLMVERHLAHNHSFQVFIITQVDPPVWAKHLNNTYFIRAGVVPNDPADFTRNSYGQKTLNTVFNELHHDNIEMLRLVNVERGTNLWEILHFMNYDNLLLKVQQLHVAMYIEKLDDDYLYNWYRALYELFYKQGFRLYHTSSHDSLCLQVTMMESCMYYLSFIRNPGSHVFVLHPPADYGTSEMEEERLLHYLSTPQVECKQKILGSPKDQTLIYPSHNNIQWQVCSSGLYELFRKPCSIFRFRSTNDHVLEETFIQEGCSVYTFEPFTTSNGIHSTFKMHSHQPLGLHQPSIMSEEKSFDEILQLLHEQKDISLIEIDLAGYEWEILTQLLDSGILENTTQIVAHMEITDSSLGNHPTILRSHYSELRRLEVQGFNIFYSNQLKYHTHTGPRSMVPQTNVDCCFRVGFLKKVNFYR</sequence>
<dbReference type="InterPro" id="IPR026913">
    <property type="entry name" value="METTL24"/>
</dbReference>
<evidence type="ECO:0000313" key="2">
    <source>
        <dbReference type="EMBL" id="KAK2160242.1"/>
    </source>
</evidence>
<name>A0AAD9JVW7_9ANNE</name>
<dbReference type="PANTHER" id="PTHR32026:SF10">
    <property type="entry name" value="METHYLTRANSFERASE-LIKE PROTEIN 24-RELATED"/>
    <property type="match status" value="1"/>
</dbReference>
<evidence type="ECO:0008006" key="4">
    <source>
        <dbReference type="Google" id="ProtNLM"/>
    </source>
</evidence>
<proteinExistence type="predicted"/>
<evidence type="ECO:0000313" key="3">
    <source>
        <dbReference type="Proteomes" id="UP001208570"/>
    </source>
</evidence>
<keyword evidence="1" id="KW-0472">Membrane</keyword>
<keyword evidence="3" id="KW-1185">Reference proteome</keyword>
<gene>
    <name evidence="2" type="ORF">LSH36_137g01061</name>
</gene>
<comment type="caution">
    <text evidence="2">The sequence shown here is derived from an EMBL/GenBank/DDBJ whole genome shotgun (WGS) entry which is preliminary data.</text>
</comment>